<evidence type="ECO:0000313" key="2">
    <source>
        <dbReference type="Proteomes" id="UP000291117"/>
    </source>
</evidence>
<accession>A0A4R0MMA8</accession>
<proteinExistence type="predicted"/>
<sequence length="342" mass="39664">MVKKTMLALLISLSIFTAFYIYSNRNSNLKTGFNRTFSKRMPLLKSKTILEKEKYSILEVKSDRITLYKKNKPYEMLAINLALQSRATNEVAILKNVSFTGLISVAERNNYTFIMSGGASKAYRIGFDKNKVISSKLDSIPFNHAEVISPNSFVYMSKKKVEKISRRAIKKVSWQGQELNMYLPEMQIDGYFCNDGRLRYDPDSKLFVYLFYYRGNFVCLDTNLKMQYQAKTIDTVKKSKIHFLVKNGMKTHTTPPNLVNKKMSIADGKVYIQSALKADNEKESDFNFQEVIDIYDLKDGKYSVSFYLPRIDRQKLTEFKVYKKQIIALYRNTLAVFTIPNL</sequence>
<gene>
    <name evidence="1" type="ORF">EZ444_22220</name>
</gene>
<dbReference type="RefSeq" id="WP_131611478.1">
    <property type="nucleotide sequence ID" value="NZ_SJSM01000022.1"/>
</dbReference>
<comment type="caution">
    <text evidence="1">The sequence shown here is derived from an EMBL/GenBank/DDBJ whole genome shotgun (WGS) entry which is preliminary data.</text>
</comment>
<dbReference type="OrthoDB" id="673785at2"/>
<evidence type="ECO:0000313" key="1">
    <source>
        <dbReference type="EMBL" id="TCC87849.1"/>
    </source>
</evidence>
<keyword evidence="2" id="KW-1185">Reference proteome</keyword>
<reference evidence="1 2" key="1">
    <citation type="submission" date="2019-02" db="EMBL/GenBank/DDBJ databases">
        <title>Pedobacter sp. RP-3-8 sp. nov., isolated from Arctic soil.</title>
        <authorList>
            <person name="Dahal R.H."/>
        </authorList>
    </citation>
    <scope>NUCLEOTIDE SEQUENCE [LARGE SCALE GENOMIC DNA]</scope>
    <source>
        <strain evidence="1 2">RP-3-8</strain>
    </source>
</reference>
<dbReference type="Proteomes" id="UP000291117">
    <property type="component" value="Unassembled WGS sequence"/>
</dbReference>
<dbReference type="EMBL" id="SJSM01000022">
    <property type="protein sequence ID" value="TCC87849.1"/>
    <property type="molecule type" value="Genomic_DNA"/>
</dbReference>
<name>A0A4R0MMA8_9SPHI</name>
<dbReference type="AlphaFoldDB" id="A0A4R0MMA8"/>
<protein>
    <submittedName>
        <fullName evidence="1">Uncharacterized protein</fullName>
    </submittedName>
</protein>
<organism evidence="1 2">
    <name type="scientific">Pedobacter hiemivivus</name>
    <dbReference type="NCBI Taxonomy" id="2530454"/>
    <lineage>
        <taxon>Bacteria</taxon>
        <taxon>Pseudomonadati</taxon>
        <taxon>Bacteroidota</taxon>
        <taxon>Sphingobacteriia</taxon>
        <taxon>Sphingobacteriales</taxon>
        <taxon>Sphingobacteriaceae</taxon>
        <taxon>Pedobacter</taxon>
    </lineage>
</organism>